<keyword evidence="1" id="KW-0472">Membrane</keyword>
<keyword evidence="1" id="KW-1133">Transmembrane helix</keyword>
<comment type="caution">
    <text evidence="2">The sequence shown here is derived from an EMBL/GenBank/DDBJ whole genome shotgun (WGS) entry which is preliminary data.</text>
</comment>
<protein>
    <submittedName>
        <fullName evidence="2">Uncharacterized protein</fullName>
    </submittedName>
</protein>
<dbReference type="AlphaFoldDB" id="A0A4R3HR15"/>
<evidence type="ECO:0000313" key="3">
    <source>
        <dbReference type="Proteomes" id="UP000295382"/>
    </source>
</evidence>
<evidence type="ECO:0000313" key="2">
    <source>
        <dbReference type="EMBL" id="TCS34719.1"/>
    </source>
</evidence>
<dbReference type="EMBL" id="SLZQ01000012">
    <property type="protein sequence ID" value="TCS34719.1"/>
    <property type="molecule type" value="Genomic_DNA"/>
</dbReference>
<feature type="transmembrane region" description="Helical" evidence="1">
    <location>
        <begin position="6"/>
        <end position="27"/>
    </location>
</feature>
<reference evidence="2 3" key="1">
    <citation type="submission" date="2019-03" db="EMBL/GenBank/DDBJ databases">
        <title>Genomic Encyclopedia of Type Strains, Phase IV (KMG-IV): sequencing the most valuable type-strain genomes for metagenomic binning, comparative biology and taxonomic classification.</title>
        <authorList>
            <person name="Goeker M."/>
        </authorList>
    </citation>
    <scope>NUCLEOTIDE SEQUENCE [LARGE SCALE GENOMIC DNA]</scope>
    <source>
        <strain evidence="2 3">DSM 7445</strain>
    </source>
</reference>
<gene>
    <name evidence="2" type="ORF">EDC30_11251</name>
</gene>
<accession>A0A4R3HR15</accession>
<organism evidence="2 3">
    <name type="scientific">Paucimonas lemoignei</name>
    <name type="common">Pseudomonas lemoignei</name>
    <dbReference type="NCBI Taxonomy" id="29443"/>
    <lineage>
        <taxon>Bacteria</taxon>
        <taxon>Pseudomonadati</taxon>
        <taxon>Pseudomonadota</taxon>
        <taxon>Betaproteobacteria</taxon>
        <taxon>Burkholderiales</taxon>
        <taxon>Burkholderiaceae</taxon>
        <taxon>Paucimonas</taxon>
    </lineage>
</organism>
<evidence type="ECO:0000256" key="1">
    <source>
        <dbReference type="SAM" id="Phobius"/>
    </source>
</evidence>
<name>A0A4R3HR15_PAULE</name>
<keyword evidence="3" id="KW-1185">Reference proteome</keyword>
<keyword evidence="1" id="KW-0812">Transmembrane</keyword>
<sequence>MVILMLFILTISVVLVLALISIGLIWFSSEDGVTVKDLDKVFSLDRAYIAQARRDSWNDLD</sequence>
<dbReference type="Proteomes" id="UP000295382">
    <property type="component" value="Unassembled WGS sequence"/>
</dbReference>
<proteinExistence type="predicted"/>